<dbReference type="Proteomes" id="UP000288351">
    <property type="component" value="Unassembled WGS sequence"/>
</dbReference>
<dbReference type="PANTHER" id="PTHR42760:SF37">
    <property type="entry name" value="CLAVALDEHYDE DEHYDROGENASE"/>
    <property type="match status" value="1"/>
</dbReference>
<evidence type="ECO:0000313" key="4">
    <source>
        <dbReference type="Proteomes" id="UP000288351"/>
    </source>
</evidence>
<evidence type="ECO:0000256" key="2">
    <source>
        <dbReference type="ARBA" id="ARBA00023002"/>
    </source>
</evidence>
<accession>A0A401QRN2</accession>
<dbReference type="GO" id="GO:0016616">
    <property type="term" value="F:oxidoreductase activity, acting on the CH-OH group of donors, NAD or NADP as acceptor"/>
    <property type="evidence" value="ECO:0007669"/>
    <property type="project" value="TreeGrafter"/>
</dbReference>
<dbReference type="Gene3D" id="3.40.50.720">
    <property type="entry name" value="NAD(P)-binding Rossmann-like Domain"/>
    <property type="match status" value="1"/>
</dbReference>
<dbReference type="EMBL" id="BHXC01000006">
    <property type="protein sequence ID" value="GCB88061.1"/>
    <property type="molecule type" value="Genomic_DNA"/>
</dbReference>
<dbReference type="SUPFAM" id="SSF51735">
    <property type="entry name" value="NAD(P)-binding Rossmann-fold domains"/>
    <property type="match status" value="1"/>
</dbReference>
<keyword evidence="2" id="KW-0560">Oxidoreductase</keyword>
<comment type="similarity">
    <text evidence="1">Belongs to the short-chain dehydrogenases/reductases (SDR) family.</text>
</comment>
<evidence type="ECO:0000256" key="1">
    <source>
        <dbReference type="ARBA" id="ARBA00006484"/>
    </source>
</evidence>
<gene>
    <name evidence="3" type="ORF">SALB_00730</name>
</gene>
<evidence type="ECO:0000313" key="3">
    <source>
        <dbReference type="EMBL" id="GCB88061.1"/>
    </source>
</evidence>
<reference evidence="3 4" key="1">
    <citation type="journal article" date="2019" name="Microbiol. Resour. Announc.">
        <title>Draft Genome Sequence of the Most Traditional epsilon-Poly-l-Lysine Producer, Streptomyces albulus NBRC14147.</title>
        <authorList>
            <person name="Yamanaka K."/>
            <person name="Hamano Y."/>
        </authorList>
    </citation>
    <scope>NUCLEOTIDE SEQUENCE [LARGE SCALE GENOMIC DNA]</scope>
    <source>
        <strain evidence="3 4">NBRC 14147</strain>
    </source>
</reference>
<dbReference type="InterPro" id="IPR020904">
    <property type="entry name" value="Sc_DH/Rdtase_CS"/>
</dbReference>
<protein>
    <submittedName>
        <fullName evidence="3">3-ketoacyl-ACP reductase</fullName>
    </submittedName>
</protein>
<organism evidence="3 4">
    <name type="scientific">Streptomyces noursei</name>
    <name type="common">Streptomyces albulus</name>
    <dbReference type="NCBI Taxonomy" id="1971"/>
    <lineage>
        <taxon>Bacteria</taxon>
        <taxon>Bacillati</taxon>
        <taxon>Actinomycetota</taxon>
        <taxon>Actinomycetes</taxon>
        <taxon>Kitasatosporales</taxon>
        <taxon>Streptomycetaceae</taxon>
        <taxon>Streptomyces</taxon>
    </lineage>
</organism>
<dbReference type="RefSeq" id="WP_306341136.1">
    <property type="nucleotide sequence ID" value="NZ_BHXC01000006.1"/>
</dbReference>
<dbReference type="Pfam" id="PF13561">
    <property type="entry name" value="adh_short_C2"/>
    <property type="match status" value="1"/>
</dbReference>
<dbReference type="PROSITE" id="PS00061">
    <property type="entry name" value="ADH_SHORT"/>
    <property type="match status" value="1"/>
</dbReference>
<dbReference type="FunFam" id="3.40.50.720:FF:000084">
    <property type="entry name" value="Short-chain dehydrogenase reductase"/>
    <property type="match status" value="1"/>
</dbReference>
<comment type="caution">
    <text evidence="3">The sequence shown here is derived from an EMBL/GenBank/DDBJ whole genome shotgun (WGS) entry which is preliminary data.</text>
</comment>
<dbReference type="InterPro" id="IPR036291">
    <property type="entry name" value="NAD(P)-bd_dom_sf"/>
</dbReference>
<dbReference type="PRINTS" id="PR00081">
    <property type="entry name" value="GDHRDH"/>
</dbReference>
<dbReference type="CDD" id="cd05233">
    <property type="entry name" value="SDR_c"/>
    <property type="match status" value="1"/>
</dbReference>
<dbReference type="InterPro" id="IPR002347">
    <property type="entry name" value="SDR_fam"/>
</dbReference>
<proteinExistence type="inferred from homology"/>
<dbReference type="PRINTS" id="PR00080">
    <property type="entry name" value="SDRFAMILY"/>
</dbReference>
<dbReference type="PANTHER" id="PTHR42760">
    <property type="entry name" value="SHORT-CHAIN DEHYDROGENASES/REDUCTASES FAMILY MEMBER"/>
    <property type="match status" value="1"/>
</dbReference>
<name>A0A401QRN2_STRNR</name>
<sequence length="294" mass="30496">MTFAINQAPAYVPAGSGGSAIRLKGKIAVITGAGRGIGRACATRFAQEGADVVLLDVAGDIPGIPYRMGTREQLARTAALCRQHGAAVLDMACDVRDRAAVDQAVERAVARFGRLDILVNNAGVCGPSGKVIDQVGDDEWTLMLDVNLNGPMRMIRATVPYMTQLGGGSVINIASTAGLVGYRRFSAYVTAKHGLLGLTRAAALDYAPVGIRVNAICPGSVRDDPELEASMLAEIVRSLGVPEGQGTEVFLYGQPTRQLVDAQQVAAAAVHLACDDSAGTTGATQVIDGGYTAI</sequence>
<dbReference type="AlphaFoldDB" id="A0A401QRN2"/>